<dbReference type="GO" id="GO:0000270">
    <property type="term" value="P:peptidoglycan metabolic process"/>
    <property type="evidence" value="ECO:0007669"/>
    <property type="project" value="TreeGrafter"/>
</dbReference>
<keyword evidence="1" id="KW-1133">Transmembrane helix</keyword>
<dbReference type="Proteomes" id="UP000221168">
    <property type="component" value="Unassembled WGS sequence"/>
</dbReference>
<keyword evidence="1" id="KW-0812">Transmembrane</keyword>
<feature type="transmembrane region" description="Helical" evidence="1">
    <location>
        <begin position="21"/>
        <end position="43"/>
    </location>
</feature>
<reference evidence="3 4" key="1">
    <citation type="submission" date="2017-10" db="EMBL/GenBank/DDBJ databases">
        <title>Sedimentibacterium mangrovi gen. nov., sp. nov., a novel member of family Phyllobacteriacea isolated from mangrove sediment.</title>
        <authorList>
            <person name="Liao H."/>
            <person name="Tian Y."/>
        </authorList>
    </citation>
    <scope>NUCLEOTIDE SEQUENCE [LARGE SCALE GENOMIC DNA]</scope>
    <source>
        <strain evidence="3 4">X9-2-2</strain>
    </source>
</reference>
<dbReference type="Pfam" id="PF02698">
    <property type="entry name" value="DUF218"/>
    <property type="match status" value="1"/>
</dbReference>
<dbReference type="PANTHER" id="PTHR30336">
    <property type="entry name" value="INNER MEMBRANE PROTEIN, PROBABLE PERMEASE"/>
    <property type="match status" value="1"/>
</dbReference>
<dbReference type="GO" id="GO:0043164">
    <property type="term" value="P:Gram-negative-bacterium-type cell wall biogenesis"/>
    <property type="evidence" value="ECO:0007669"/>
    <property type="project" value="TreeGrafter"/>
</dbReference>
<dbReference type="EMBL" id="PDVP01000014">
    <property type="protein sequence ID" value="PHP65637.1"/>
    <property type="molecule type" value="Genomic_DNA"/>
</dbReference>
<evidence type="ECO:0000256" key="1">
    <source>
        <dbReference type="SAM" id="Phobius"/>
    </source>
</evidence>
<dbReference type="OrthoDB" id="9812311at2"/>
<dbReference type="InterPro" id="IPR051599">
    <property type="entry name" value="Cell_Envelope_Assoc"/>
</dbReference>
<protein>
    <recommendedName>
        <fullName evidence="2">DUF218 domain-containing protein</fullName>
    </recommendedName>
</protein>
<sequence length="224" mass="24567">MPAAMAEKTEGPTVIRRLRRAWRYTFLGILVIAAVFVAGFTFFADSVSRMAPPGAIADADAIIVLTGGYHRLDTAIDLLENGHGKRLLISGVNPVTTRTSLRKATGARSALFNCCIDIDIEALDTIGNATESAKWLKRNGYRSVILVTNNYHMPRSMMELKRTAGDIAITPWPVVNTPMDDGRWMVKPAALRVLLTEYTKYVAAMARGVFPGDQESESLRASVH</sequence>
<dbReference type="InterPro" id="IPR014729">
    <property type="entry name" value="Rossmann-like_a/b/a_fold"/>
</dbReference>
<dbReference type="AlphaFoldDB" id="A0A2G1QJB5"/>
<evidence type="ECO:0000259" key="2">
    <source>
        <dbReference type="Pfam" id="PF02698"/>
    </source>
</evidence>
<name>A0A2G1QJB5_9HYPH</name>
<comment type="caution">
    <text evidence="3">The sequence shown here is derived from an EMBL/GenBank/DDBJ whole genome shotgun (WGS) entry which is preliminary data.</text>
</comment>
<keyword evidence="4" id="KW-1185">Reference proteome</keyword>
<dbReference type="CDD" id="cd06259">
    <property type="entry name" value="YdcF-like"/>
    <property type="match status" value="1"/>
</dbReference>
<feature type="domain" description="DUF218" evidence="2">
    <location>
        <begin position="60"/>
        <end position="194"/>
    </location>
</feature>
<dbReference type="GO" id="GO:0005886">
    <property type="term" value="C:plasma membrane"/>
    <property type="evidence" value="ECO:0007669"/>
    <property type="project" value="TreeGrafter"/>
</dbReference>
<dbReference type="PANTHER" id="PTHR30336:SF4">
    <property type="entry name" value="ENVELOPE BIOGENESIS FACTOR ELYC"/>
    <property type="match status" value="1"/>
</dbReference>
<evidence type="ECO:0000313" key="4">
    <source>
        <dbReference type="Proteomes" id="UP000221168"/>
    </source>
</evidence>
<keyword evidence="1" id="KW-0472">Membrane</keyword>
<dbReference type="InterPro" id="IPR003848">
    <property type="entry name" value="DUF218"/>
</dbReference>
<accession>A0A2G1QJB5</accession>
<proteinExistence type="predicted"/>
<dbReference type="Gene3D" id="3.40.50.620">
    <property type="entry name" value="HUPs"/>
    <property type="match status" value="1"/>
</dbReference>
<evidence type="ECO:0000313" key="3">
    <source>
        <dbReference type="EMBL" id="PHP65637.1"/>
    </source>
</evidence>
<gene>
    <name evidence="3" type="ORF">CSC94_18265</name>
</gene>
<organism evidence="3 4">
    <name type="scientific">Zhengella mangrovi</name>
    <dbReference type="NCBI Taxonomy" id="1982044"/>
    <lineage>
        <taxon>Bacteria</taxon>
        <taxon>Pseudomonadati</taxon>
        <taxon>Pseudomonadota</taxon>
        <taxon>Alphaproteobacteria</taxon>
        <taxon>Hyphomicrobiales</taxon>
        <taxon>Notoacmeibacteraceae</taxon>
        <taxon>Zhengella</taxon>
    </lineage>
</organism>